<proteinExistence type="predicted"/>
<keyword evidence="2" id="KW-1185">Reference proteome</keyword>
<dbReference type="Proteomes" id="UP000257648">
    <property type="component" value="Segment"/>
</dbReference>
<dbReference type="KEGG" id="vg:55001933"/>
<sequence>MIKTVSHDDAVWAADEFISYFENLNGIEDYLRYVKKEVLDGMSSVSSFSEDIFNFDIHPEDMEFSMIPVGKGGLDQKYYKNLLAAVSSHNNESNIPGREHKWIIKETTTNTVVGFIRLGSPTINSKPRNLWLGKAPDLSLFNRHACMGFVIVPTQPFGYNFLGGKLLSLMCCSHFAREFISEKFEKDIALFETTSLYGSTTSASQYDGLKPFIRYRGLTESKFTPLLHDEQFHRLHDRFTYLNGGEPLTDNKASSKKMKRQTKMISIIKNSLDDAEKLSQFNSVIAKAFSLTEKKRFYTSDYGYENVREVLSGEQSQLRRGQNWDKHELDNIIKWWKKKAGKRYEKLKSEGRFRNEIELWTETDDIQIIR</sequence>
<evidence type="ECO:0000313" key="1">
    <source>
        <dbReference type="EMBL" id="AXQ70552.1"/>
    </source>
</evidence>
<dbReference type="GeneID" id="55001933"/>
<protein>
    <submittedName>
        <fullName evidence="1">Uncharacterized protein</fullName>
    </submittedName>
</protein>
<evidence type="ECO:0000313" key="2">
    <source>
        <dbReference type="Proteomes" id="UP000257648"/>
    </source>
</evidence>
<organism evidence="1 2">
    <name type="scientific">Synechococcus phage S-T4</name>
    <dbReference type="NCBI Taxonomy" id="2268578"/>
    <lineage>
        <taxon>Viruses</taxon>
        <taxon>Duplodnaviria</taxon>
        <taxon>Heunggongvirae</taxon>
        <taxon>Uroviricota</taxon>
        <taxon>Caudoviricetes</taxon>
        <taxon>Pantevenvirales</taxon>
        <taxon>Kyanoviridae</taxon>
        <taxon>Tamkungvirus</taxon>
        <taxon>Tamkungvirus ST4</taxon>
    </lineage>
</organism>
<accession>A0A385EHK2</accession>
<reference evidence="2" key="1">
    <citation type="submission" date="2018-05" db="EMBL/GenBank/DDBJ databases">
        <authorList>
            <person name="You S."/>
        </authorList>
    </citation>
    <scope>NUCLEOTIDE SEQUENCE [LARGE SCALE GENOMIC DNA]</scope>
</reference>
<dbReference type="RefSeq" id="YP_009810911.1">
    <property type="nucleotide sequence ID" value="NC_048049.1"/>
</dbReference>
<name>A0A385EHK2_9CAUD</name>
<dbReference type="EMBL" id="MH412654">
    <property type="protein sequence ID" value="AXQ70552.1"/>
    <property type="molecule type" value="Genomic_DNA"/>
</dbReference>